<evidence type="ECO:0000259" key="2">
    <source>
        <dbReference type="PROSITE" id="PS50801"/>
    </source>
</evidence>
<gene>
    <name evidence="3" type="ORF">SAMN04488107_2261</name>
</gene>
<dbReference type="InterPro" id="IPR058548">
    <property type="entry name" value="MlaB-like_STAS"/>
</dbReference>
<dbReference type="RefSeq" id="WP_217897298.1">
    <property type="nucleotide sequence ID" value="NZ_FZOH01000003.1"/>
</dbReference>
<feature type="region of interest" description="Disordered" evidence="1">
    <location>
        <begin position="135"/>
        <end position="164"/>
    </location>
</feature>
<dbReference type="AlphaFoldDB" id="A0A239DN80"/>
<feature type="domain" description="STAS" evidence="2">
    <location>
        <begin position="29"/>
        <end position="108"/>
    </location>
</feature>
<dbReference type="InterPro" id="IPR036513">
    <property type="entry name" value="STAS_dom_sf"/>
</dbReference>
<evidence type="ECO:0000313" key="4">
    <source>
        <dbReference type="Proteomes" id="UP000198386"/>
    </source>
</evidence>
<proteinExistence type="predicted"/>
<sequence length="164" mass="16272">MQQTTTSLPPAEPAVAGLLVTLDLPAGRILLSGELDRATCGHLDAACALLARAAAPAWVLDLAGLSFCDASGLRAMAAVRRVARTAGAAVIVVGARPYLRRLLPLVGLGDALPPVARSVSGPVACHPGPAPAVRPAALGPTPAGPPCRGTGAPAKGTWDAAGRS</sequence>
<dbReference type="PANTHER" id="PTHR33495:SF2">
    <property type="entry name" value="ANTI-SIGMA FACTOR ANTAGONIST TM_1081-RELATED"/>
    <property type="match status" value="1"/>
</dbReference>
<organism evidence="3 4">
    <name type="scientific">Geodermatophilus saharensis</name>
    <dbReference type="NCBI Taxonomy" id="1137994"/>
    <lineage>
        <taxon>Bacteria</taxon>
        <taxon>Bacillati</taxon>
        <taxon>Actinomycetota</taxon>
        <taxon>Actinomycetes</taxon>
        <taxon>Geodermatophilales</taxon>
        <taxon>Geodermatophilaceae</taxon>
        <taxon>Geodermatophilus</taxon>
    </lineage>
</organism>
<dbReference type="SUPFAM" id="SSF52091">
    <property type="entry name" value="SpoIIaa-like"/>
    <property type="match status" value="1"/>
</dbReference>
<evidence type="ECO:0000256" key="1">
    <source>
        <dbReference type="SAM" id="MobiDB-lite"/>
    </source>
</evidence>
<dbReference type="Pfam" id="PF13466">
    <property type="entry name" value="STAS_2"/>
    <property type="match status" value="1"/>
</dbReference>
<accession>A0A239DN80</accession>
<dbReference type="GO" id="GO:0043856">
    <property type="term" value="F:anti-sigma factor antagonist activity"/>
    <property type="evidence" value="ECO:0007669"/>
    <property type="project" value="TreeGrafter"/>
</dbReference>
<name>A0A239DN80_9ACTN</name>
<dbReference type="CDD" id="cd07043">
    <property type="entry name" value="STAS_anti-anti-sigma_factors"/>
    <property type="match status" value="1"/>
</dbReference>
<dbReference type="PANTHER" id="PTHR33495">
    <property type="entry name" value="ANTI-SIGMA FACTOR ANTAGONIST TM_1081-RELATED-RELATED"/>
    <property type="match status" value="1"/>
</dbReference>
<dbReference type="EMBL" id="FZOH01000003">
    <property type="protein sequence ID" value="SNS33619.1"/>
    <property type="molecule type" value="Genomic_DNA"/>
</dbReference>
<keyword evidence="4" id="KW-1185">Reference proteome</keyword>
<protein>
    <submittedName>
        <fullName evidence="3">Anti-anti-sigma factor</fullName>
    </submittedName>
</protein>
<dbReference type="Gene3D" id="3.30.750.24">
    <property type="entry name" value="STAS domain"/>
    <property type="match status" value="1"/>
</dbReference>
<evidence type="ECO:0000313" key="3">
    <source>
        <dbReference type="EMBL" id="SNS33619.1"/>
    </source>
</evidence>
<dbReference type="PROSITE" id="PS50801">
    <property type="entry name" value="STAS"/>
    <property type="match status" value="1"/>
</dbReference>
<reference evidence="4" key="1">
    <citation type="submission" date="2017-06" db="EMBL/GenBank/DDBJ databases">
        <authorList>
            <person name="Varghese N."/>
            <person name="Submissions S."/>
        </authorList>
    </citation>
    <scope>NUCLEOTIDE SEQUENCE [LARGE SCALE GENOMIC DNA]</scope>
    <source>
        <strain evidence="4">DSM 45423</strain>
    </source>
</reference>
<dbReference type="Proteomes" id="UP000198386">
    <property type="component" value="Unassembled WGS sequence"/>
</dbReference>
<dbReference type="InterPro" id="IPR002645">
    <property type="entry name" value="STAS_dom"/>
</dbReference>